<protein>
    <recommendedName>
        <fullName evidence="4">Amine oxidase domain-containing protein</fullName>
    </recommendedName>
</protein>
<dbReference type="AlphaFoldDB" id="A0A0U4BF86"/>
<organism evidence="2 3">
    <name type="scientific">Hymenobacter sedentarius</name>
    <dbReference type="NCBI Taxonomy" id="1411621"/>
    <lineage>
        <taxon>Bacteria</taxon>
        <taxon>Pseudomonadati</taxon>
        <taxon>Bacteroidota</taxon>
        <taxon>Cytophagia</taxon>
        <taxon>Cytophagales</taxon>
        <taxon>Hymenobacteraceae</taxon>
        <taxon>Hymenobacter</taxon>
    </lineage>
</organism>
<dbReference type="STRING" id="1411621.AUC43_09035"/>
<accession>A0A0U4BF86</accession>
<dbReference type="KEGG" id="hyg:AUC43_09035"/>
<reference evidence="2 3" key="1">
    <citation type="submission" date="2015-12" db="EMBL/GenBank/DDBJ databases">
        <authorList>
            <person name="Shamseldin A."/>
            <person name="Moawad H."/>
            <person name="Abd El-Rahim W.M."/>
            <person name="Sadowsky M.J."/>
        </authorList>
    </citation>
    <scope>NUCLEOTIDE SEQUENCE [LARGE SCALE GENOMIC DNA]</scope>
    <source>
        <strain evidence="2 3">DG5B</strain>
    </source>
</reference>
<sequence length="204" mass="22937">MVAEVWAQLKKSLVQASGECLLTNAMRVGYYVDSDIEPDTHRPTPPPLKSRFATMHNTEPLLVNTANSWGLRPESFCGIENLFLASDYVRTNTDLATMEGANEAARRAVNGIIAASGSSAPLCKIWPLHEPDVLAVLRWEDRRRFAKGLPWTDKVSWLGQVLHEANHFYHKIRGFRWALGGGHRQGHARAQPHQHGRAHAYRLK</sequence>
<proteinExistence type="predicted"/>
<evidence type="ECO:0008006" key="4">
    <source>
        <dbReference type="Google" id="ProtNLM"/>
    </source>
</evidence>
<dbReference type="EMBL" id="CP013909">
    <property type="protein sequence ID" value="ALW85227.1"/>
    <property type="molecule type" value="Genomic_DNA"/>
</dbReference>
<evidence type="ECO:0000313" key="2">
    <source>
        <dbReference type="EMBL" id="ALW85227.1"/>
    </source>
</evidence>
<evidence type="ECO:0000313" key="3">
    <source>
        <dbReference type="Proteomes" id="UP000059542"/>
    </source>
</evidence>
<feature type="region of interest" description="Disordered" evidence="1">
    <location>
        <begin position="183"/>
        <end position="204"/>
    </location>
</feature>
<keyword evidence="3" id="KW-1185">Reference proteome</keyword>
<name>A0A0U4BF86_9BACT</name>
<dbReference type="Proteomes" id="UP000059542">
    <property type="component" value="Chromosome"/>
</dbReference>
<evidence type="ECO:0000256" key="1">
    <source>
        <dbReference type="SAM" id="MobiDB-lite"/>
    </source>
</evidence>
<feature type="compositionally biased region" description="Basic residues" evidence="1">
    <location>
        <begin position="184"/>
        <end position="204"/>
    </location>
</feature>
<gene>
    <name evidence="2" type="ORF">AUC43_09035</name>
</gene>